<comment type="caution">
    <text evidence="1">The sequence shown here is derived from an EMBL/GenBank/DDBJ whole genome shotgun (WGS) entry which is preliminary data.</text>
</comment>
<dbReference type="AlphaFoldDB" id="A0A2P7N1L6"/>
<keyword evidence="2" id="KW-1185">Reference proteome</keyword>
<reference evidence="1 2" key="1">
    <citation type="journal article" date="2018" name="Environ. Microbiol.">
        <title>Ecological and genomic features of two widespread freshwater picocyanobacteria.</title>
        <authorList>
            <person name="Cabello-Yeves P.J."/>
            <person name="Picazo A."/>
            <person name="Camacho A."/>
            <person name="Callieri C."/>
            <person name="Rosselli R."/>
            <person name="Roda-Garcia J.J."/>
            <person name="Coutinho F.H."/>
            <person name="Rodriguez-Valera F."/>
        </authorList>
    </citation>
    <scope>NUCLEOTIDE SEQUENCE [LARGE SCALE GENOMIC DNA]</scope>
    <source>
        <strain evidence="1 2">Tous</strain>
    </source>
</reference>
<dbReference type="RefSeq" id="WP_106501535.1">
    <property type="nucleotide sequence ID" value="NZ_PXXO01000001.1"/>
</dbReference>
<evidence type="ECO:0000313" key="2">
    <source>
        <dbReference type="Proteomes" id="UP000243002"/>
    </source>
</evidence>
<proteinExistence type="predicted"/>
<dbReference type="OrthoDB" id="559227at2"/>
<accession>A0A2P7N1L6</accession>
<sequence>MPKPLWLVRPRPDGGCDYVSFLPAQGPIGATTVEMREGSHLPPQLPLLKHRKRLGAEEAESFRLRLQLESGFLSCEPLF</sequence>
<gene>
    <name evidence="1" type="ORF">C7K55_01010</name>
</gene>
<dbReference type="EMBL" id="PXXO01000001">
    <property type="protein sequence ID" value="PSJ07349.1"/>
    <property type="molecule type" value="Genomic_DNA"/>
</dbReference>
<protein>
    <submittedName>
        <fullName evidence="1">Uncharacterized protein</fullName>
    </submittedName>
</protein>
<name>A0A2P7N1L6_9CYAN</name>
<dbReference type="Proteomes" id="UP000243002">
    <property type="component" value="Unassembled WGS sequence"/>
</dbReference>
<organism evidence="1 2">
    <name type="scientific">Cyanobium usitatum str. Tous</name>
    <dbReference type="NCBI Taxonomy" id="2116684"/>
    <lineage>
        <taxon>Bacteria</taxon>
        <taxon>Bacillati</taxon>
        <taxon>Cyanobacteriota</taxon>
        <taxon>Cyanophyceae</taxon>
        <taxon>Synechococcales</taxon>
        <taxon>Prochlorococcaceae</taxon>
        <taxon>Cyanobium</taxon>
    </lineage>
</organism>
<evidence type="ECO:0000313" key="1">
    <source>
        <dbReference type="EMBL" id="PSJ07349.1"/>
    </source>
</evidence>